<organism evidence="6 7">
    <name type="scientific">Biomphalaria glabrata</name>
    <name type="common">Bloodfluke planorb</name>
    <name type="synonym">Freshwater snail</name>
    <dbReference type="NCBI Taxonomy" id="6526"/>
    <lineage>
        <taxon>Eukaryota</taxon>
        <taxon>Metazoa</taxon>
        <taxon>Spiralia</taxon>
        <taxon>Lophotrochozoa</taxon>
        <taxon>Mollusca</taxon>
        <taxon>Gastropoda</taxon>
        <taxon>Heterobranchia</taxon>
        <taxon>Euthyneura</taxon>
        <taxon>Panpulmonata</taxon>
        <taxon>Hygrophila</taxon>
        <taxon>Lymnaeoidea</taxon>
        <taxon>Planorbidae</taxon>
        <taxon>Biomphalaria</taxon>
    </lineage>
</organism>
<evidence type="ECO:0000256" key="2">
    <source>
        <dbReference type="PIRNR" id="PIRNR000915"/>
    </source>
</evidence>
<gene>
    <name evidence="6" type="primary">106050778</name>
</gene>
<dbReference type="Pfam" id="PF13242">
    <property type="entry name" value="Hydrolase_like"/>
    <property type="match status" value="1"/>
</dbReference>
<feature type="binding site" evidence="5">
    <location>
        <position position="246"/>
    </location>
    <ligand>
        <name>Mg(2+)</name>
        <dbReference type="ChEBI" id="CHEBI:18420"/>
    </ligand>
</feature>
<evidence type="ECO:0000313" key="7">
    <source>
        <dbReference type="Proteomes" id="UP000076420"/>
    </source>
</evidence>
<keyword evidence="5" id="KW-0460">Magnesium</keyword>
<dbReference type="InterPro" id="IPR023214">
    <property type="entry name" value="HAD_sf"/>
</dbReference>
<dbReference type="PANTHER" id="PTHR19288">
    <property type="entry name" value="4-NITROPHENYLPHOSPHATASE-RELATED"/>
    <property type="match status" value="1"/>
</dbReference>
<dbReference type="RefSeq" id="XP_013061272.2">
    <property type="nucleotide sequence ID" value="XM_013205818.2"/>
</dbReference>
<dbReference type="OrthoDB" id="413953at2759"/>
<feature type="binding site" evidence="5">
    <location>
        <position position="25"/>
    </location>
    <ligand>
        <name>Mg(2+)</name>
        <dbReference type="ChEBI" id="CHEBI:18420"/>
    </ligand>
</feature>
<sequence>MSVSQLVTEARVKEILETVDYFLFDCDGVLWDGNGVIEGSVETIKKLKSLGKKVYYVTNNSSKSRQDYLEKCKECGFPAELDDIVCTAYAAAQYLKNIGFKNKVYLMGKDESMGTELKDAGIQYFGPGPDLLNGTSYEEWFKNTVLDSEVKCVVVGFDPHISYMKIMKAASYLRNPDCIFIGTNEDRSLPAKDKDIVIPGTGCMVLPVALAANRRPILMGKPETNMFDLLKKVRNIDPSRCLMTGDSISTDIVFAKNCGVRSMLVLSGMSTEDDLITANGKGSNADPNKQPDVYAQKLSEFGKFI</sequence>
<keyword evidence="5" id="KW-0479">Metal-binding</keyword>
<dbReference type="GO" id="GO:0046872">
    <property type="term" value="F:metal ion binding"/>
    <property type="evidence" value="ECO:0007669"/>
    <property type="project" value="UniProtKB-KW"/>
</dbReference>
<dbReference type="InterPro" id="IPR006349">
    <property type="entry name" value="PGP_euk"/>
</dbReference>
<dbReference type="NCBIfam" id="TIGR01452">
    <property type="entry name" value="PGP_euk"/>
    <property type="match status" value="1"/>
</dbReference>
<comment type="similarity">
    <text evidence="2">Belongs to the HAD-like hydrolase superfamily.</text>
</comment>
<feature type="active site" description="Proton donor" evidence="3">
    <location>
        <position position="27"/>
    </location>
</feature>
<evidence type="ECO:0008006" key="8">
    <source>
        <dbReference type="Google" id="ProtNLM"/>
    </source>
</evidence>
<dbReference type="InterPro" id="IPR006357">
    <property type="entry name" value="HAD-SF_hydro_IIA"/>
</dbReference>
<dbReference type="VEuPathDB" id="VectorBase:BGLAX_045407"/>
<dbReference type="GO" id="GO:0016791">
    <property type="term" value="F:phosphatase activity"/>
    <property type="evidence" value="ECO:0007669"/>
    <property type="project" value="InterPro"/>
</dbReference>
<evidence type="ECO:0000313" key="6">
    <source>
        <dbReference type="EnsemblMetazoa" id="BGLB027731-PA"/>
    </source>
</evidence>
<reference evidence="6" key="1">
    <citation type="submission" date="2020-05" db="UniProtKB">
        <authorList>
            <consortium name="EnsemblMetazoa"/>
        </authorList>
    </citation>
    <scope>IDENTIFICATION</scope>
    <source>
        <strain evidence="6">BB02</strain>
    </source>
</reference>
<dbReference type="PIRSF" id="PIRSF000915">
    <property type="entry name" value="PGP-type_phosphatase"/>
    <property type="match status" value="1"/>
</dbReference>
<keyword evidence="1 2" id="KW-0378">Hydrolase</keyword>
<accession>A0A2C9L769</accession>
<feature type="binding site" evidence="5">
    <location>
        <position position="27"/>
    </location>
    <ligand>
        <name>Mg(2+)</name>
        <dbReference type="ChEBI" id="CHEBI:18420"/>
    </ligand>
</feature>
<evidence type="ECO:0000256" key="3">
    <source>
        <dbReference type="PIRSR" id="PIRSR000915-1"/>
    </source>
</evidence>
<dbReference type="PANTHER" id="PTHR19288:SF93">
    <property type="entry name" value="FI11325P-RELATED"/>
    <property type="match status" value="1"/>
</dbReference>
<dbReference type="VEuPathDB" id="VectorBase:BGLB027731"/>
<proteinExistence type="inferred from homology"/>
<dbReference type="NCBIfam" id="TIGR01460">
    <property type="entry name" value="HAD-SF-IIA"/>
    <property type="match status" value="1"/>
</dbReference>
<comment type="cofactor">
    <cofactor evidence="5">
        <name>Mg(2+)</name>
        <dbReference type="ChEBI" id="CHEBI:18420"/>
    </cofactor>
    <text evidence="5">Divalent metal ions. Mg(2+) is the most effective.</text>
</comment>
<evidence type="ECO:0000256" key="1">
    <source>
        <dbReference type="ARBA" id="ARBA00022801"/>
    </source>
</evidence>
<feature type="active site" description="Nucleophile" evidence="3">
    <location>
        <position position="25"/>
    </location>
</feature>
<dbReference type="STRING" id="6526.A0A2C9L769"/>
<feature type="binding site" evidence="4">
    <location>
        <position position="221"/>
    </location>
    <ligand>
        <name>substrate</name>
    </ligand>
</feature>
<name>A0A2C9L769_BIOGL</name>
<dbReference type="AlphaFoldDB" id="A0A2C9L769"/>
<evidence type="ECO:0000256" key="4">
    <source>
        <dbReference type="PIRSR" id="PIRSR000915-2"/>
    </source>
</evidence>
<dbReference type="InterPro" id="IPR036412">
    <property type="entry name" value="HAD-like_sf"/>
</dbReference>
<dbReference type="Proteomes" id="UP000076420">
    <property type="component" value="Unassembled WGS sequence"/>
</dbReference>
<protein>
    <recommendedName>
        <fullName evidence="8">4-nitrophenylphosphatase</fullName>
    </recommendedName>
</protein>
<dbReference type="SUPFAM" id="SSF56784">
    <property type="entry name" value="HAD-like"/>
    <property type="match status" value="1"/>
</dbReference>
<dbReference type="GO" id="GO:0005737">
    <property type="term" value="C:cytoplasm"/>
    <property type="evidence" value="ECO:0007669"/>
    <property type="project" value="TreeGrafter"/>
</dbReference>
<dbReference type="Gene3D" id="3.40.50.1000">
    <property type="entry name" value="HAD superfamily/HAD-like"/>
    <property type="match status" value="2"/>
</dbReference>
<dbReference type="EnsemblMetazoa" id="BGLB027731-RA">
    <property type="protein sequence ID" value="BGLB027731-PA"/>
    <property type="gene ID" value="BGLB027731"/>
</dbReference>
<dbReference type="KEGG" id="bgt:106050778"/>
<evidence type="ECO:0000256" key="5">
    <source>
        <dbReference type="PIRSR" id="PIRSR000915-3"/>
    </source>
</evidence>
<dbReference type="Pfam" id="PF13344">
    <property type="entry name" value="Hydrolase_6"/>
    <property type="match status" value="1"/>
</dbReference>